<evidence type="ECO:0000256" key="1">
    <source>
        <dbReference type="SAM" id="MobiDB-lite"/>
    </source>
</evidence>
<comment type="caution">
    <text evidence="2">The sequence shown here is derived from an EMBL/GenBank/DDBJ whole genome shotgun (WGS) entry which is preliminary data.</text>
</comment>
<proteinExistence type="predicted"/>
<keyword evidence="3" id="KW-1185">Reference proteome</keyword>
<sequence length="51" mass="5585">MLDKEDMLIKHLKAQGETKKPRLLELQIGGNGSGDRNRTCDTGLMSPSLTS</sequence>
<dbReference type="RefSeq" id="WP_161977344.1">
    <property type="nucleotide sequence ID" value="NZ_BIFS01000001.1"/>
</dbReference>
<organism evidence="2 3">
    <name type="scientific">Dictyobacter kobayashii</name>
    <dbReference type="NCBI Taxonomy" id="2014872"/>
    <lineage>
        <taxon>Bacteria</taxon>
        <taxon>Bacillati</taxon>
        <taxon>Chloroflexota</taxon>
        <taxon>Ktedonobacteria</taxon>
        <taxon>Ktedonobacterales</taxon>
        <taxon>Dictyobacteraceae</taxon>
        <taxon>Dictyobacter</taxon>
    </lineage>
</organism>
<feature type="region of interest" description="Disordered" evidence="1">
    <location>
        <begin position="27"/>
        <end position="51"/>
    </location>
</feature>
<dbReference type="Proteomes" id="UP000287188">
    <property type="component" value="Unassembled WGS sequence"/>
</dbReference>
<evidence type="ECO:0000313" key="3">
    <source>
        <dbReference type="Proteomes" id="UP000287188"/>
    </source>
</evidence>
<evidence type="ECO:0000313" key="2">
    <source>
        <dbReference type="EMBL" id="GCE18983.1"/>
    </source>
</evidence>
<dbReference type="AlphaFoldDB" id="A0A402AIT6"/>
<accession>A0A402AIT6</accession>
<protein>
    <submittedName>
        <fullName evidence="2">Uncharacterized protein</fullName>
    </submittedName>
</protein>
<gene>
    <name evidence="2" type="ORF">KDK_27830</name>
</gene>
<name>A0A402AIT6_9CHLR</name>
<reference evidence="3" key="1">
    <citation type="submission" date="2018-12" db="EMBL/GenBank/DDBJ databases">
        <title>Tengunoibacter tsumagoiensis gen. nov., sp. nov., Dictyobacter kobayashii sp. nov., D. alpinus sp. nov., and D. joshuensis sp. nov. and description of Dictyobacteraceae fam. nov. within the order Ktedonobacterales isolated from Tengu-no-mugimeshi.</title>
        <authorList>
            <person name="Wang C.M."/>
            <person name="Zheng Y."/>
            <person name="Sakai Y."/>
            <person name="Toyoda A."/>
            <person name="Minakuchi Y."/>
            <person name="Abe K."/>
            <person name="Yokota A."/>
            <person name="Yabe S."/>
        </authorList>
    </citation>
    <scope>NUCLEOTIDE SEQUENCE [LARGE SCALE GENOMIC DNA]</scope>
    <source>
        <strain evidence="3">Uno11</strain>
    </source>
</reference>
<dbReference type="EMBL" id="BIFS01000001">
    <property type="protein sequence ID" value="GCE18983.1"/>
    <property type="molecule type" value="Genomic_DNA"/>
</dbReference>